<evidence type="ECO:0000313" key="4">
    <source>
        <dbReference type="Proteomes" id="UP001152797"/>
    </source>
</evidence>
<feature type="compositionally biased region" description="Low complexity" evidence="1">
    <location>
        <begin position="62"/>
        <end position="77"/>
    </location>
</feature>
<feature type="compositionally biased region" description="Low complexity" evidence="1">
    <location>
        <begin position="102"/>
        <end position="118"/>
    </location>
</feature>
<gene>
    <name evidence="2" type="ORF">C1SCF055_LOCUS14930</name>
</gene>
<dbReference type="EMBL" id="CAMXCT030001191">
    <property type="protein sequence ID" value="CAL4774988.1"/>
    <property type="molecule type" value="Genomic_DNA"/>
</dbReference>
<feature type="compositionally biased region" description="Basic and acidic residues" evidence="1">
    <location>
        <begin position="126"/>
        <end position="141"/>
    </location>
</feature>
<dbReference type="EMBL" id="CAMXCT010001191">
    <property type="protein sequence ID" value="CAI3987676.1"/>
    <property type="molecule type" value="Genomic_DNA"/>
</dbReference>
<evidence type="ECO:0000313" key="3">
    <source>
        <dbReference type="EMBL" id="CAL1141051.1"/>
    </source>
</evidence>
<protein>
    <submittedName>
        <fullName evidence="2">Uncharacterized protein</fullName>
    </submittedName>
</protein>
<dbReference type="AlphaFoldDB" id="A0A9P1CA09"/>
<dbReference type="Proteomes" id="UP001152797">
    <property type="component" value="Unassembled WGS sequence"/>
</dbReference>
<evidence type="ECO:0000313" key="2">
    <source>
        <dbReference type="EMBL" id="CAI3987676.1"/>
    </source>
</evidence>
<dbReference type="EMBL" id="CAMXCT020001191">
    <property type="protein sequence ID" value="CAL1141051.1"/>
    <property type="molecule type" value="Genomic_DNA"/>
</dbReference>
<name>A0A9P1CA09_9DINO</name>
<evidence type="ECO:0000256" key="1">
    <source>
        <dbReference type="SAM" id="MobiDB-lite"/>
    </source>
</evidence>
<organism evidence="2">
    <name type="scientific">Cladocopium goreaui</name>
    <dbReference type="NCBI Taxonomy" id="2562237"/>
    <lineage>
        <taxon>Eukaryota</taxon>
        <taxon>Sar</taxon>
        <taxon>Alveolata</taxon>
        <taxon>Dinophyceae</taxon>
        <taxon>Suessiales</taxon>
        <taxon>Symbiodiniaceae</taxon>
        <taxon>Cladocopium</taxon>
    </lineage>
</organism>
<feature type="region of interest" description="Disordered" evidence="1">
    <location>
        <begin position="59"/>
        <end position="151"/>
    </location>
</feature>
<sequence length="478" mass="52507">MLHALRSAARPSAPMLRCSTPLRSSCVDILRSDAPMLGRNCSAYLFCAAAQQRTGASATYNSAAPQQRSSAPAQVQPITTAQRRSSAAAHWRKRSLTTAQRRSSAQAQGNNSAAAQRNLTTAQRRSSRESIARTYRLERRSGAAAQRRSGAKQFKAAGEAVIALKDQQAARTGLNDGFKEASKVIRQPEPFGSEVHEEDLGRWQDFNVNFRAWLFYGNKHFEGDLHRIESVHGDIPIPSVDGEAPEVQALQQHVQLQMTETSSYDQVRTMVISYERTTTSWSAGKIHSELGILSSDSKKVNQVESQTTTSAATSSSGGGPSISPPSTAAVMGVPPTPDEHADDDVGPELPAQQFLQAVLQMFLFMEHMYTKEMMQTKVVTAGHPNNRELDELESYDYGLDDVEDDSDEPQLSFPTLSDDVLKLLTGECSKLSIDTTLYKTSMPHGLDPQTIQLMHDTNAVLRARYDRLEALYEEAESG</sequence>
<feature type="region of interest" description="Disordered" evidence="1">
    <location>
        <begin position="301"/>
        <end position="347"/>
    </location>
</feature>
<proteinExistence type="predicted"/>
<comment type="caution">
    <text evidence="2">The sequence shown here is derived from an EMBL/GenBank/DDBJ whole genome shotgun (WGS) entry which is preliminary data.</text>
</comment>
<reference evidence="3" key="2">
    <citation type="submission" date="2024-04" db="EMBL/GenBank/DDBJ databases">
        <authorList>
            <person name="Chen Y."/>
            <person name="Shah S."/>
            <person name="Dougan E. K."/>
            <person name="Thang M."/>
            <person name="Chan C."/>
        </authorList>
    </citation>
    <scope>NUCLEOTIDE SEQUENCE [LARGE SCALE GENOMIC DNA]</scope>
</reference>
<keyword evidence="4" id="KW-1185">Reference proteome</keyword>
<accession>A0A9P1CA09</accession>
<reference evidence="2" key="1">
    <citation type="submission" date="2022-10" db="EMBL/GenBank/DDBJ databases">
        <authorList>
            <person name="Chen Y."/>
            <person name="Dougan E. K."/>
            <person name="Chan C."/>
            <person name="Rhodes N."/>
            <person name="Thang M."/>
        </authorList>
    </citation>
    <scope>NUCLEOTIDE SEQUENCE</scope>
</reference>